<dbReference type="SUPFAM" id="SSF56784">
    <property type="entry name" value="HAD-like"/>
    <property type="match status" value="1"/>
</dbReference>
<dbReference type="Pfam" id="PF00702">
    <property type="entry name" value="Hydrolase"/>
    <property type="match status" value="1"/>
</dbReference>
<dbReference type="PaxDb" id="55529-EKX44522"/>
<dbReference type="OMA" id="HRRAFSH"/>
<dbReference type="RefSeq" id="XP_005831502.1">
    <property type="nucleotide sequence ID" value="XM_005831445.1"/>
</dbReference>
<dbReference type="KEGG" id="gtt:GUITHDRAFT_72129"/>
<dbReference type="HOGENOM" id="CLU_045011_18_0_1"/>
<dbReference type="PANTHER" id="PTHR43885:SF1">
    <property type="entry name" value="SUPERFAMILY HYDROLASE, PUTATIVE (AFU_ORTHOLOGUE AFUA_4G13290)-RELATED"/>
    <property type="match status" value="1"/>
</dbReference>
<dbReference type="PANTHER" id="PTHR43885">
    <property type="entry name" value="HALOACID DEHALOGENASE-LIKE HYDROLASE"/>
    <property type="match status" value="1"/>
</dbReference>
<dbReference type="OrthoDB" id="40579at2759"/>
<dbReference type="InterPro" id="IPR036412">
    <property type="entry name" value="HAD-like_sf"/>
</dbReference>
<gene>
    <name evidence="1" type="ORF">GUITHDRAFT_72129</name>
</gene>
<feature type="non-terminal residue" evidence="1">
    <location>
        <position position="1"/>
    </location>
</feature>
<reference evidence="2" key="3">
    <citation type="submission" date="2015-06" db="UniProtKB">
        <authorList>
            <consortium name="EnsemblProtists"/>
        </authorList>
    </citation>
    <scope>IDENTIFICATION</scope>
</reference>
<proteinExistence type="predicted"/>
<evidence type="ECO:0000313" key="3">
    <source>
        <dbReference type="Proteomes" id="UP000011087"/>
    </source>
</evidence>
<dbReference type="Proteomes" id="UP000011087">
    <property type="component" value="Unassembled WGS sequence"/>
</dbReference>
<dbReference type="SFLD" id="SFLDG01129">
    <property type="entry name" value="C1.5:_HAD__Beta-PGM__Phosphata"/>
    <property type="match status" value="1"/>
</dbReference>
<evidence type="ECO:0000313" key="1">
    <source>
        <dbReference type="EMBL" id="EKX44522.1"/>
    </source>
</evidence>
<reference evidence="1 3" key="1">
    <citation type="journal article" date="2012" name="Nature">
        <title>Algal genomes reveal evolutionary mosaicism and the fate of nucleomorphs.</title>
        <authorList>
            <consortium name="DOE Joint Genome Institute"/>
            <person name="Curtis B.A."/>
            <person name="Tanifuji G."/>
            <person name="Burki F."/>
            <person name="Gruber A."/>
            <person name="Irimia M."/>
            <person name="Maruyama S."/>
            <person name="Arias M.C."/>
            <person name="Ball S.G."/>
            <person name="Gile G.H."/>
            <person name="Hirakawa Y."/>
            <person name="Hopkins J.F."/>
            <person name="Kuo A."/>
            <person name="Rensing S.A."/>
            <person name="Schmutz J."/>
            <person name="Symeonidi A."/>
            <person name="Elias M."/>
            <person name="Eveleigh R.J."/>
            <person name="Herman E.K."/>
            <person name="Klute M.J."/>
            <person name="Nakayama T."/>
            <person name="Obornik M."/>
            <person name="Reyes-Prieto A."/>
            <person name="Armbrust E.V."/>
            <person name="Aves S.J."/>
            <person name="Beiko R.G."/>
            <person name="Coutinho P."/>
            <person name="Dacks J.B."/>
            <person name="Durnford D.G."/>
            <person name="Fast N.M."/>
            <person name="Green B.R."/>
            <person name="Grisdale C.J."/>
            <person name="Hempel F."/>
            <person name="Henrissat B."/>
            <person name="Hoppner M.P."/>
            <person name="Ishida K."/>
            <person name="Kim E."/>
            <person name="Koreny L."/>
            <person name="Kroth P.G."/>
            <person name="Liu Y."/>
            <person name="Malik S.B."/>
            <person name="Maier U.G."/>
            <person name="McRose D."/>
            <person name="Mock T."/>
            <person name="Neilson J.A."/>
            <person name="Onodera N.T."/>
            <person name="Poole A.M."/>
            <person name="Pritham E.J."/>
            <person name="Richards T.A."/>
            <person name="Rocap G."/>
            <person name="Roy S.W."/>
            <person name="Sarai C."/>
            <person name="Schaack S."/>
            <person name="Shirato S."/>
            <person name="Slamovits C.H."/>
            <person name="Spencer D.F."/>
            <person name="Suzuki S."/>
            <person name="Worden A.Z."/>
            <person name="Zauner S."/>
            <person name="Barry K."/>
            <person name="Bell C."/>
            <person name="Bharti A.K."/>
            <person name="Crow J.A."/>
            <person name="Grimwood J."/>
            <person name="Kramer R."/>
            <person name="Lindquist E."/>
            <person name="Lucas S."/>
            <person name="Salamov A."/>
            <person name="McFadden G.I."/>
            <person name="Lane C.E."/>
            <person name="Keeling P.J."/>
            <person name="Gray M.W."/>
            <person name="Grigoriev I.V."/>
            <person name="Archibald J.M."/>
        </authorList>
    </citation>
    <scope>NUCLEOTIDE SEQUENCE</scope>
    <source>
        <strain evidence="1 3">CCMP2712</strain>
    </source>
</reference>
<name>L1J857_GUITC</name>
<dbReference type="STRING" id="905079.L1J857"/>
<dbReference type="Gene3D" id="3.40.50.1000">
    <property type="entry name" value="HAD superfamily/HAD-like"/>
    <property type="match status" value="1"/>
</dbReference>
<dbReference type="InterPro" id="IPR023214">
    <property type="entry name" value="HAD_sf"/>
</dbReference>
<dbReference type="eggNOG" id="ENOG502S0Q8">
    <property type="taxonomic scope" value="Eukaryota"/>
</dbReference>
<dbReference type="SFLD" id="SFLDS00003">
    <property type="entry name" value="Haloacid_Dehalogenase"/>
    <property type="match status" value="1"/>
</dbReference>
<accession>L1J857</accession>
<dbReference type="EnsemblProtists" id="EKX44522">
    <property type="protein sequence ID" value="EKX44522"/>
    <property type="gene ID" value="GUITHDRAFT_72129"/>
</dbReference>
<dbReference type="EMBL" id="JH993004">
    <property type="protein sequence ID" value="EKX44522.1"/>
    <property type="molecule type" value="Genomic_DNA"/>
</dbReference>
<dbReference type="AlphaFoldDB" id="L1J857"/>
<dbReference type="GeneID" id="17301086"/>
<keyword evidence="3" id="KW-1185">Reference proteome</keyword>
<dbReference type="InterPro" id="IPR023198">
    <property type="entry name" value="PGP-like_dom2"/>
</dbReference>
<evidence type="ECO:0000313" key="2">
    <source>
        <dbReference type="EnsemblProtists" id="EKX44522"/>
    </source>
</evidence>
<sequence length="237" mass="26016">MAGITLVTFDIDGTICRMKREGEARPPLHLRSFSHAFSKCFSIDASIDEVAHHGCTDPLILMKVLLARGYDKQLVIDKLPAMKEAMVEFAREHEEEAAEGMELLPGVRELLEALKGREDVCVGLVTGNLEEIAWGKMRRLGVEHLFSQPHFGGFGSDFCSLSVEDPAFDRGELVKIACKRRREMKPDVPIVRRFHIGDAPADVRAAELGGAEAIGVLTGTFGAEELSQAAPSCKVRD</sequence>
<dbReference type="Gene3D" id="1.10.150.240">
    <property type="entry name" value="Putative phosphatase, domain 2"/>
    <property type="match status" value="1"/>
</dbReference>
<protein>
    <recommendedName>
        <fullName evidence="4">HAD family hydrolase</fullName>
    </recommendedName>
</protein>
<organism evidence="1">
    <name type="scientific">Guillardia theta (strain CCMP2712)</name>
    <name type="common">Cryptophyte</name>
    <dbReference type="NCBI Taxonomy" id="905079"/>
    <lineage>
        <taxon>Eukaryota</taxon>
        <taxon>Cryptophyceae</taxon>
        <taxon>Pyrenomonadales</taxon>
        <taxon>Geminigeraceae</taxon>
        <taxon>Guillardia</taxon>
    </lineage>
</organism>
<evidence type="ECO:0008006" key="4">
    <source>
        <dbReference type="Google" id="ProtNLM"/>
    </source>
</evidence>
<reference evidence="3" key="2">
    <citation type="submission" date="2012-11" db="EMBL/GenBank/DDBJ databases">
        <authorList>
            <person name="Kuo A."/>
            <person name="Curtis B.A."/>
            <person name="Tanifuji G."/>
            <person name="Burki F."/>
            <person name="Gruber A."/>
            <person name="Irimia M."/>
            <person name="Maruyama S."/>
            <person name="Arias M.C."/>
            <person name="Ball S.G."/>
            <person name="Gile G.H."/>
            <person name="Hirakawa Y."/>
            <person name="Hopkins J.F."/>
            <person name="Rensing S.A."/>
            <person name="Schmutz J."/>
            <person name="Symeonidi A."/>
            <person name="Elias M."/>
            <person name="Eveleigh R.J."/>
            <person name="Herman E.K."/>
            <person name="Klute M.J."/>
            <person name="Nakayama T."/>
            <person name="Obornik M."/>
            <person name="Reyes-Prieto A."/>
            <person name="Armbrust E.V."/>
            <person name="Aves S.J."/>
            <person name="Beiko R.G."/>
            <person name="Coutinho P."/>
            <person name="Dacks J.B."/>
            <person name="Durnford D.G."/>
            <person name="Fast N.M."/>
            <person name="Green B.R."/>
            <person name="Grisdale C."/>
            <person name="Hempe F."/>
            <person name="Henrissat B."/>
            <person name="Hoppner M.P."/>
            <person name="Ishida K.-I."/>
            <person name="Kim E."/>
            <person name="Koreny L."/>
            <person name="Kroth P.G."/>
            <person name="Liu Y."/>
            <person name="Malik S.-B."/>
            <person name="Maier U.G."/>
            <person name="McRose D."/>
            <person name="Mock T."/>
            <person name="Neilson J.A."/>
            <person name="Onodera N.T."/>
            <person name="Poole A.M."/>
            <person name="Pritham E.J."/>
            <person name="Richards T.A."/>
            <person name="Rocap G."/>
            <person name="Roy S.W."/>
            <person name="Sarai C."/>
            <person name="Schaack S."/>
            <person name="Shirato S."/>
            <person name="Slamovits C.H."/>
            <person name="Spencer D.F."/>
            <person name="Suzuki S."/>
            <person name="Worden A.Z."/>
            <person name="Zauner S."/>
            <person name="Barry K."/>
            <person name="Bell C."/>
            <person name="Bharti A.K."/>
            <person name="Crow J.A."/>
            <person name="Grimwood J."/>
            <person name="Kramer R."/>
            <person name="Lindquist E."/>
            <person name="Lucas S."/>
            <person name="Salamov A."/>
            <person name="McFadden G.I."/>
            <person name="Lane C.E."/>
            <person name="Keeling P.J."/>
            <person name="Gray M.W."/>
            <person name="Grigoriev I.V."/>
            <person name="Archibald J.M."/>
        </authorList>
    </citation>
    <scope>NUCLEOTIDE SEQUENCE</scope>
    <source>
        <strain evidence="3">CCMP2712</strain>
    </source>
</reference>